<evidence type="ECO:0000256" key="5">
    <source>
        <dbReference type="ARBA" id="ARBA00023004"/>
    </source>
</evidence>
<dbReference type="GO" id="GO:0020037">
    <property type="term" value="F:heme binding"/>
    <property type="evidence" value="ECO:0007669"/>
    <property type="project" value="InterPro"/>
</dbReference>
<evidence type="ECO:0000256" key="6">
    <source>
        <dbReference type="RuleBase" id="RU000461"/>
    </source>
</evidence>
<dbReference type="Pfam" id="PF00067">
    <property type="entry name" value="p450"/>
    <property type="match status" value="1"/>
</dbReference>
<dbReference type="GO" id="GO:0004497">
    <property type="term" value="F:monooxygenase activity"/>
    <property type="evidence" value="ECO:0007669"/>
    <property type="project" value="UniProtKB-KW"/>
</dbReference>
<comment type="caution">
    <text evidence="7">The sequence shown here is derived from an EMBL/GenBank/DDBJ whole genome shotgun (WGS) entry which is preliminary data.</text>
</comment>
<dbReference type="InterPro" id="IPR001128">
    <property type="entry name" value="Cyt_P450"/>
</dbReference>
<keyword evidence="5 6" id="KW-0408">Iron</keyword>
<dbReference type="PANTHER" id="PTHR24305:SF210">
    <property type="entry name" value="CYTOCHROME P450 MONOOXYGENASE ASQL-RELATED"/>
    <property type="match status" value="1"/>
</dbReference>
<dbReference type="HOGENOM" id="CLU_2096134_0_0_1"/>
<dbReference type="Proteomes" id="UP000029964">
    <property type="component" value="Unassembled WGS sequence"/>
</dbReference>
<keyword evidence="6" id="KW-0503">Monooxygenase</keyword>
<dbReference type="PROSITE" id="PS00086">
    <property type="entry name" value="CYTOCHROME_P450"/>
    <property type="match status" value="1"/>
</dbReference>
<dbReference type="PANTHER" id="PTHR24305">
    <property type="entry name" value="CYTOCHROME P450"/>
    <property type="match status" value="1"/>
</dbReference>
<dbReference type="STRING" id="857340.A0A086TBS4"/>
<dbReference type="InterPro" id="IPR036396">
    <property type="entry name" value="Cyt_P450_sf"/>
</dbReference>
<name>A0A086TBS4_HAPC1</name>
<dbReference type="GO" id="GO:0016705">
    <property type="term" value="F:oxidoreductase activity, acting on paired donors, with incorporation or reduction of molecular oxygen"/>
    <property type="evidence" value="ECO:0007669"/>
    <property type="project" value="InterPro"/>
</dbReference>
<dbReference type="AlphaFoldDB" id="A0A086TBS4"/>
<comment type="similarity">
    <text evidence="2 6">Belongs to the cytochrome P450 family.</text>
</comment>
<dbReference type="InterPro" id="IPR050121">
    <property type="entry name" value="Cytochrome_P450_monoxygenase"/>
</dbReference>
<dbReference type="GO" id="GO:0005506">
    <property type="term" value="F:iron ion binding"/>
    <property type="evidence" value="ECO:0007669"/>
    <property type="project" value="InterPro"/>
</dbReference>
<keyword evidence="4 6" id="KW-0479">Metal-binding</keyword>
<dbReference type="EMBL" id="JPKY01000015">
    <property type="protein sequence ID" value="KFH46806.1"/>
    <property type="molecule type" value="Genomic_DNA"/>
</dbReference>
<evidence type="ECO:0000256" key="2">
    <source>
        <dbReference type="ARBA" id="ARBA00010617"/>
    </source>
</evidence>
<evidence type="ECO:0000256" key="1">
    <source>
        <dbReference type="ARBA" id="ARBA00001971"/>
    </source>
</evidence>
<comment type="cofactor">
    <cofactor evidence="1">
        <name>heme</name>
        <dbReference type="ChEBI" id="CHEBI:30413"/>
    </cofactor>
</comment>
<protein>
    <submittedName>
        <fullName evidence="7">Isotrichodermin C-15 hydroxylase-like protein</fullName>
    </submittedName>
</protein>
<organism evidence="7 8">
    <name type="scientific">Hapsidospora chrysogenum (strain ATCC 11550 / CBS 779.69 / DSM 880 / IAM 14645 / JCM 23072 / IMI 49137)</name>
    <name type="common">Acremonium chrysogenum</name>
    <dbReference type="NCBI Taxonomy" id="857340"/>
    <lineage>
        <taxon>Eukaryota</taxon>
        <taxon>Fungi</taxon>
        <taxon>Dikarya</taxon>
        <taxon>Ascomycota</taxon>
        <taxon>Pezizomycotina</taxon>
        <taxon>Sordariomycetes</taxon>
        <taxon>Hypocreomycetidae</taxon>
        <taxon>Hypocreales</taxon>
        <taxon>Bionectriaceae</taxon>
        <taxon>Hapsidospora</taxon>
    </lineage>
</organism>
<proteinExistence type="inferred from homology"/>
<reference evidence="8" key="1">
    <citation type="journal article" date="2014" name="Genome Announc.">
        <title>Genome sequence and annotation of Acremonium chrysogenum, producer of the beta-lactam antibiotic cephalosporin C.</title>
        <authorList>
            <person name="Terfehr D."/>
            <person name="Dahlmann T.A."/>
            <person name="Specht T."/>
            <person name="Zadra I."/>
            <person name="Kuernsteiner H."/>
            <person name="Kueck U."/>
        </authorList>
    </citation>
    <scope>NUCLEOTIDE SEQUENCE [LARGE SCALE GENOMIC DNA]</scope>
    <source>
        <strain evidence="8">ATCC 11550 / CBS 779.69 / DSM 880 / IAM 14645 / JCM 23072 / IMI 49137</strain>
    </source>
</reference>
<dbReference type="InterPro" id="IPR017972">
    <property type="entry name" value="Cyt_P450_CS"/>
</dbReference>
<evidence type="ECO:0000313" key="8">
    <source>
        <dbReference type="Proteomes" id="UP000029964"/>
    </source>
</evidence>
<evidence type="ECO:0000313" key="7">
    <source>
        <dbReference type="EMBL" id="KFH46806.1"/>
    </source>
</evidence>
<keyword evidence="3 6" id="KW-0349">Heme</keyword>
<accession>A0A086TBS4</accession>
<keyword evidence="8" id="KW-1185">Reference proteome</keyword>
<sequence>MRVFPPVPTSLLRTVPKGGDTINGHFVPEGGLDARKASQPFSLGPRGCIGRNLSYIEQRLMMGRLLWNFDVYPADAAAEWSQEGEMRHMRAFLTWEKPDLNVRLVPVARQKSIKLV</sequence>
<evidence type="ECO:0000256" key="4">
    <source>
        <dbReference type="ARBA" id="ARBA00022723"/>
    </source>
</evidence>
<keyword evidence="6" id="KW-0560">Oxidoreductase</keyword>
<gene>
    <name evidence="7" type="ORF">ACRE_022980</name>
</gene>
<dbReference type="OrthoDB" id="1470350at2759"/>
<dbReference type="Gene3D" id="1.10.630.10">
    <property type="entry name" value="Cytochrome P450"/>
    <property type="match status" value="1"/>
</dbReference>
<evidence type="ECO:0000256" key="3">
    <source>
        <dbReference type="ARBA" id="ARBA00022617"/>
    </source>
</evidence>
<dbReference type="SUPFAM" id="SSF48264">
    <property type="entry name" value="Cytochrome P450"/>
    <property type="match status" value="1"/>
</dbReference>